<dbReference type="PROSITE" id="PS00218">
    <property type="entry name" value="AMINO_ACID_PERMEASE_1"/>
    <property type="match status" value="1"/>
</dbReference>
<keyword evidence="2" id="KW-0813">Transport</keyword>
<feature type="transmembrane region" description="Helical" evidence="9">
    <location>
        <begin position="373"/>
        <end position="390"/>
    </location>
</feature>
<dbReference type="InterPro" id="IPR004762">
    <property type="entry name" value="Amino_acid_permease_fungi"/>
</dbReference>
<dbReference type="EMBL" id="BAUL01000214">
    <property type="protein sequence ID" value="GAD97784.1"/>
    <property type="molecule type" value="Genomic_DNA"/>
</dbReference>
<feature type="transmembrane region" description="Helical" evidence="9">
    <location>
        <begin position="49"/>
        <end position="67"/>
    </location>
</feature>
<evidence type="ECO:0000256" key="2">
    <source>
        <dbReference type="ARBA" id="ARBA00022448"/>
    </source>
</evidence>
<dbReference type="Proteomes" id="UP000018001">
    <property type="component" value="Unassembled WGS sequence"/>
</dbReference>
<evidence type="ECO:0000256" key="1">
    <source>
        <dbReference type="ARBA" id="ARBA00004651"/>
    </source>
</evidence>
<dbReference type="HOGENOM" id="CLU_007946_12_1_1"/>
<dbReference type="InParanoid" id="V5FJ00"/>
<evidence type="ECO:0000313" key="12">
    <source>
        <dbReference type="Proteomes" id="UP000018001"/>
    </source>
</evidence>
<keyword evidence="4 9" id="KW-0812">Transmembrane</keyword>
<dbReference type="NCBIfam" id="TIGR00913">
    <property type="entry name" value="2A0310"/>
    <property type="match status" value="1"/>
</dbReference>
<evidence type="ECO:0000256" key="7">
    <source>
        <dbReference type="ARBA" id="ARBA00023136"/>
    </source>
</evidence>
<name>V5FJ00_BYSSN</name>
<evidence type="ECO:0000256" key="4">
    <source>
        <dbReference type="ARBA" id="ARBA00022692"/>
    </source>
</evidence>
<sequence>MAEKSTPGNGPPVEEKAGPSIPPAYPDEVDNEPEEGKQKPLKRALEGRHMQMIAVGGAIGAGLFVGSGQALHNGGPASVLIAFIIVGILMYMTVLSLGELAIMYPINGAFYEYSVRFIDPSWGFAMGWIYAFSWLVTLPFEITAAGLTIDFWRSDLNIGIFVTIFLVALIVVQIFGVRAYGEVEFVLAIIKIIACIGLIILGIIINCGGVSSDPRGYIGGRYWHHPGAFRNGFKGFCSVFVNAVFSFTGTEMVGLAAAEARNPRKSLPKAAKQVFWRITLFYVINLLIVGLNVPSDDDRLLGASGVNVKASPFVLAIEEAGIKVLPSIINAVVCISVLSVANSCAYGSTRTLQAMALTGRAPKFFAYVDRHGRPTWCIVLQILIGFLAYINEAASGATVFNWLLAISSLAGVFTYLSINWAHLRLRYAFKVQGRSLDEIPWKSPVGVIGSAIGVFLSVLCIAAVFYSSLFPADHSPPNAETFFEGFLSGVIVVALFVFWKLFTRQWSWGIDPRSIDLDSGRRYPGTGNLPPPGELEEKLPWWKRALHEVF</sequence>
<gene>
    <name evidence="11" type="ORF">PVAR5_6464</name>
</gene>
<reference evidence="12" key="1">
    <citation type="journal article" date="2014" name="Genome Announc.">
        <title>Draft genome sequence of the formaldehyde-resistant fungus Byssochlamys spectabilis No. 5 (anamorph Paecilomyces variotii No. 5) (NBRC109023).</title>
        <authorList>
            <person name="Oka T."/>
            <person name="Ekino K."/>
            <person name="Fukuda K."/>
            <person name="Nomura Y."/>
        </authorList>
    </citation>
    <scope>NUCLEOTIDE SEQUENCE [LARGE SCALE GENOMIC DNA]</scope>
    <source>
        <strain evidence="12">No. 5 / NBRC 109023</strain>
    </source>
</reference>
<keyword evidence="6 9" id="KW-1133">Transmembrane helix</keyword>
<organism evidence="11 12">
    <name type="scientific">Byssochlamys spectabilis (strain No. 5 / NBRC 109023)</name>
    <name type="common">Paecilomyces variotii</name>
    <dbReference type="NCBI Taxonomy" id="1356009"/>
    <lineage>
        <taxon>Eukaryota</taxon>
        <taxon>Fungi</taxon>
        <taxon>Dikarya</taxon>
        <taxon>Ascomycota</taxon>
        <taxon>Pezizomycotina</taxon>
        <taxon>Eurotiomycetes</taxon>
        <taxon>Eurotiomycetidae</taxon>
        <taxon>Eurotiales</taxon>
        <taxon>Thermoascaceae</taxon>
        <taxon>Paecilomyces</taxon>
    </lineage>
</organism>
<evidence type="ECO:0000256" key="6">
    <source>
        <dbReference type="ARBA" id="ARBA00022989"/>
    </source>
</evidence>
<comment type="caution">
    <text evidence="11">The sequence shown here is derived from an EMBL/GenBank/DDBJ whole genome shotgun (WGS) entry which is preliminary data.</text>
</comment>
<dbReference type="Pfam" id="PF00324">
    <property type="entry name" value="AA_permease"/>
    <property type="match status" value="1"/>
</dbReference>
<evidence type="ECO:0000313" key="11">
    <source>
        <dbReference type="EMBL" id="GAD97784.1"/>
    </source>
</evidence>
<evidence type="ECO:0000259" key="10">
    <source>
        <dbReference type="Pfam" id="PF00324"/>
    </source>
</evidence>
<feature type="region of interest" description="Disordered" evidence="8">
    <location>
        <begin position="1"/>
        <end position="39"/>
    </location>
</feature>
<feature type="domain" description="Amino acid permease/ SLC12A" evidence="10">
    <location>
        <begin position="49"/>
        <end position="506"/>
    </location>
</feature>
<evidence type="ECO:0000256" key="8">
    <source>
        <dbReference type="SAM" id="MobiDB-lite"/>
    </source>
</evidence>
<protein>
    <submittedName>
        <fullName evidence="11">Amino acid transporter</fullName>
    </submittedName>
</protein>
<dbReference type="FunFam" id="1.20.1740.10:FF:000017">
    <property type="entry name" value="Amino acid permease"/>
    <property type="match status" value="1"/>
</dbReference>
<feature type="transmembrane region" description="Helical" evidence="9">
    <location>
        <begin position="444"/>
        <end position="466"/>
    </location>
</feature>
<dbReference type="OrthoDB" id="3900342at2759"/>
<keyword evidence="3" id="KW-1003">Cell membrane</keyword>
<proteinExistence type="predicted"/>
<keyword evidence="12" id="KW-1185">Reference proteome</keyword>
<dbReference type="PANTHER" id="PTHR43341:SF1">
    <property type="entry name" value="GENERAL AMINO-ACID PERMEASE GAP1"/>
    <property type="match status" value="1"/>
</dbReference>
<feature type="transmembrane region" description="Helical" evidence="9">
    <location>
        <begin position="328"/>
        <end position="352"/>
    </location>
</feature>
<dbReference type="InterPro" id="IPR004841">
    <property type="entry name" value="AA-permease/SLC12A_dom"/>
</dbReference>
<feature type="transmembrane region" description="Helical" evidence="9">
    <location>
        <begin position="79"/>
        <end position="106"/>
    </location>
</feature>
<evidence type="ECO:0000256" key="5">
    <source>
        <dbReference type="ARBA" id="ARBA00022970"/>
    </source>
</evidence>
<evidence type="ECO:0000256" key="3">
    <source>
        <dbReference type="ARBA" id="ARBA00022475"/>
    </source>
</evidence>
<dbReference type="InterPro" id="IPR050524">
    <property type="entry name" value="APC_YAT"/>
</dbReference>
<keyword evidence="7 9" id="KW-0472">Membrane</keyword>
<feature type="transmembrane region" description="Helical" evidence="9">
    <location>
        <begin position="486"/>
        <end position="503"/>
    </location>
</feature>
<dbReference type="AlphaFoldDB" id="V5FJ00"/>
<keyword evidence="5" id="KW-0029">Amino-acid transport</keyword>
<dbReference type="PANTHER" id="PTHR43341">
    <property type="entry name" value="AMINO ACID PERMEASE"/>
    <property type="match status" value="1"/>
</dbReference>
<comment type="subcellular location">
    <subcellularLocation>
        <location evidence="1">Cell membrane</location>
        <topology evidence="1">Multi-pass membrane protein</topology>
    </subcellularLocation>
</comment>
<feature type="transmembrane region" description="Helical" evidence="9">
    <location>
        <begin position="126"/>
        <end position="149"/>
    </location>
</feature>
<evidence type="ECO:0000256" key="9">
    <source>
        <dbReference type="SAM" id="Phobius"/>
    </source>
</evidence>
<feature type="transmembrane region" description="Helical" evidence="9">
    <location>
        <begin position="185"/>
        <end position="205"/>
    </location>
</feature>
<dbReference type="eggNOG" id="KOG1286">
    <property type="taxonomic scope" value="Eukaryota"/>
</dbReference>
<dbReference type="InterPro" id="IPR004840">
    <property type="entry name" value="Amino_acid_permease_CS"/>
</dbReference>
<feature type="transmembrane region" description="Helical" evidence="9">
    <location>
        <begin position="156"/>
        <end position="179"/>
    </location>
</feature>
<dbReference type="Gene3D" id="1.20.1740.10">
    <property type="entry name" value="Amino acid/polyamine transporter I"/>
    <property type="match status" value="1"/>
</dbReference>
<feature type="transmembrane region" description="Helical" evidence="9">
    <location>
        <begin position="402"/>
        <end position="423"/>
    </location>
</feature>
<feature type="transmembrane region" description="Helical" evidence="9">
    <location>
        <begin position="274"/>
        <end position="293"/>
    </location>
</feature>
<accession>V5FJ00</accession>
<dbReference type="GO" id="GO:0015171">
    <property type="term" value="F:amino acid transmembrane transporter activity"/>
    <property type="evidence" value="ECO:0007669"/>
    <property type="project" value="TreeGrafter"/>
</dbReference>
<dbReference type="GO" id="GO:0005886">
    <property type="term" value="C:plasma membrane"/>
    <property type="evidence" value="ECO:0007669"/>
    <property type="project" value="UniProtKB-SubCell"/>
</dbReference>
<dbReference type="PIRSF" id="PIRSF006060">
    <property type="entry name" value="AA_transporter"/>
    <property type="match status" value="1"/>
</dbReference>